<evidence type="ECO:0000313" key="7">
    <source>
        <dbReference type="EMBL" id="KAF3338985.1"/>
    </source>
</evidence>
<dbReference type="PANTHER" id="PTHR11540:SF52">
    <property type="entry name" value="MALATE DEHYDROGENASE 2, PEROXISOMAL"/>
    <property type="match status" value="1"/>
</dbReference>
<evidence type="ECO:0000256" key="1">
    <source>
        <dbReference type="ARBA" id="ARBA00012995"/>
    </source>
</evidence>
<dbReference type="GO" id="GO:0006108">
    <property type="term" value="P:malate metabolic process"/>
    <property type="evidence" value="ECO:0007669"/>
    <property type="project" value="InterPro"/>
</dbReference>
<dbReference type="Pfam" id="PF00056">
    <property type="entry name" value="Ldh_1_N"/>
    <property type="match status" value="1"/>
</dbReference>
<dbReference type="EC" id="1.1.1.37" evidence="1 5"/>
<evidence type="ECO:0000313" key="8">
    <source>
        <dbReference type="Proteomes" id="UP000623129"/>
    </source>
</evidence>
<keyword evidence="2 5" id="KW-0816">Tricarboxylic acid cycle</keyword>
<dbReference type="InterPro" id="IPR001252">
    <property type="entry name" value="Malate_DH_AS"/>
</dbReference>
<evidence type="ECO:0000256" key="5">
    <source>
        <dbReference type="RuleBase" id="RU003405"/>
    </source>
</evidence>
<name>A0A833VRP4_9POAL</name>
<dbReference type="Gene3D" id="3.40.50.720">
    <property type="entry name" value="NAD(P)-binding Rossmann-like Domain"/>
    <property type="match status" value="1"/>
</dbReference>
<evidence type="ECO:0000256" key="2">
    <source>
        <dbReference type="ARBA" id="ARBA00022532"/>
    </source>
</evidence>
<dbReference type="InterPro" id="IPR038765">
    <property type="entry name" value="Papain-like_cys_pep_sf"/>
</dbReference>
<gene>
    <name evidence="7" type="ORF">FCM35_KLT16456</name>
</gene>
<keyword evidence="3 5" id="KW-0560">Oxidoreductase</keyword>
<dbReference type="SUPFAM" id="SSF54001">
    <property type="entry name" value="Cysteine proteinases"/>
    <property type="match status" value="1"/>
</dbReference>
<protein>
    <recommendedName>
        <fullName evidence="1 5">Malate dehydrogenase</fullName>
        <ecNumber evidence="1 5">1.1.1.37</ecNumber>
    </recommendedName>
</protein>
<dbReference type="GO" id="GO:0006099">
    <property type="term" value="P:tricarboxylic acid cycle"/>
    <property type="evidence" value="ECO:0007669"/>
    <property type="project" value="UniProtKB-KW"/>
</dbReference>
<feature type="domain" description="Lactate/malate dehydrogenase N-terminal" evidence="6">
    <location>
        <begin position="43"/>
        <end position="101"/>
    </location>
</feature>
<evidence type="ECO:0000256" key="4">
    <source>
        <dbReference type="ARBA" id="ARBA00023027"/>
    </source>
</evidence>
<comment type="catalytic activity">
    <reaction evidence="5">
        <text>(S)-malate + NAD(+) = oxaloacetate + NADH + H(+)</text>
        <dbReference type="Rhea" id="RHEA:21432"/>
        <dbReference type="ChEBI" id="CHEBI:15378"/>
        <dbReference type="ChEBI" id="CHEBI:15589"/>
        <dbReference type="ChEBI" id="CHEBI:16452"/>
        <dbReference type="ChEBI" id="CHEBI:57540"/>
        <dbReference type="ChEBI" id="CHEBI:57945"/>
        <dbReference type="EC" id="1.1.1.37"/>
    </reaction>
</comment>
<dbReference type="GO" id="GO:0009507">
    <property type="term" value="C:chloroplast"/>
    <property type="evidence" value="ECO:0007669"/>
    <property type="project" value="TreeGrafter"/>
</dbReference>
<evidence type="ECO:0000259" key="6">
    <source>
        <dbReference type="Pfam" id="PF00056"/>
    </source>
</evidence>
<dbReference type="GO" id="GO:0030060">
    <property type="term" value="F:L-malate dehydrogenase (NAD+) activity"/>
    <property type="evidence" value="ECO:0007669"/>
    <property type="project" value="UniProtKB-EC"/>
</dbReference>
<dbReference type="InterPro" id="IPR001236">
    <property type="entry name" value="Lactate/malate_DH_N"/>
</dbReference>
<comment type="caution">
    <text evidence="7">The sequence shown here is derived from an EMBL/GenBank/DDBJ whole genome shotgun (WGS) entry which is preliminary data.</text>
</comment>
<proteinExistence type="predicted"/>
<dbReference type="SUPFAM" id="SSF51735">
    <property type="entry name" value="NAD(P)-binding Rossmann-fold domains"/>
    <property type="match status" value="1"/>
</dbReference>
<dbReference type="PROSITE" id="PS00068">
    <property type="entry name" value="MDH"/>
    <property type="match status" value="1"/>
</dbReference>
<dbReference type="OrthoDB" id="1869436at2759"/>
<dbReference type="PANTHER" id="PTHR11540">
    <property type="entry name" value="MALATE AND LACTATE DEHYDROGENASE"/>
    <property type="match status" value="1"/>
</dbReference>
<sequence>MSYQEVQHEEVGEVEGREPLNEKLQSVFELDELRKPCSGQCLRDDLFNINAGIVHTLCEGVARCCSNALVTLISNPVNSTVPIAAEVFKKAGTYNPRRLLGVTTLDVVRANTFVVKPPSSFTPEEVAYLMGRIQNRGTEVVEVLLVIIPSKDLVLCIDPKVVEDRVFAIESHFLKAYRQYLQWSGRAKGKETCDWSMFQGPQQISDWECGYYVMKNMDFIIRYLTRSFPDVCQFVSVML</sequence>
<dbReference type="Proteomes" id="UP000623129">
    <property type="component" value="Unassembled WGS sequence"/>
</dbReference>
<dbReference type="InterPro" id="IPR036291">
    <property type="entry name" value="NAD(P)-bd_dom_sf"/>
</dbReference>
<keyword evidence="4 5" id="KW-0520">NAD</keyword>
<dbReference type="EMBL" id="SWLB01000004">
    <property type="protein sequence ID" value="KAF3338985.1"/>
    <property type="molecule type" value="Genomic_DNA"/>
</dbReference>
<dbReference type="Gene3D" id="3.40.395.10">
    <property type="entry name" value="Adenoviral Proteinase, Chain A"/>
    <property type="match status" value="1"/>
</dbReference>
<reference evidence="7" key="1">
    <citation type="submission" date="2020-01" db="EMBL/GenBank/DDBJ databases">
        <title>Genome sequence of Kobresia littledalei, the first chromosome-level genome in the family Cyperaceae.</title>
        <authorList>
            <person name="Qu G."/>
        </authorList>
    </citation>
    <scope>NUCLEOTIDE SEQUENCE</scope>
    <source>
        <strain evidence="7">C.B.Clarke</strain>
        <tissue evidence="7">Leaf</tissue>
    </source>
</reference>
<keyword evidence="8" id="KW-1185">Reference proteome</keyword>
<evidence type="ECO:0000256" key="3">
    <source>
        <dbReference type="ARBA" id="ARBA00023002"/>
    </source>
</evidence>
<dbReference type="AlphaFoldDB" id="A0A833VRP4"/>
<organism evidence="7 8">
    <name type="scientific">Carex littledalei</name>
    <dbReference type="NCBI Taxonomy" id="544730"/>
    <lineage>
        <taxon>Eukaryota</taxon>
        <taxon>Viridiplantae</taxon>
        <taxon>Streptophyta</taxon>
        <taxon>Embryophyta</taxon>
        <taxon>Tracheophyta</taxon>
        <taxon>Spermatophyta</taxon>
        <taxon>Magnoliopsida</taxon>
        <taxon>Liliopsida</taxon>
        <taxon>Poales</taxon>
        <taxon>Cyperaceae</taxon>
        <taxon>Cyperoideae</taxon>
        <taxon>Cariceae</taxon>
        <taxon>Carex</taxon>
        <taxon>Carex subgen. Euthyceras</taxon>
    </lineage>
</organism>
<accession>A0A833VRP4</accession>